<dbReference type="Gene3D" id="1.20.870.10">
    <property type="entry name" value="Son of sevenless (SoS) protein Chain: S domain 1"/>
    <property type="match status" value="1"/>
</dbReference>
<dbReference type="GO" id="GO:0007264">
    <property type="term" value="P:small GTPase-mediated signal transduction"/>
    <property type="evidence" value="ECO:0007669"/>
    <property type="project" value="InterPro"/>
</dbReference>
<feature type="coiled-coil region" evidence="3">
    <location>
        <begin position="23"/>
        <end position="50"/>
    </location>
</feature>
<dbReference type="PROSITE" id="PS50009">
    <property type="entry name" value="RASGEF_CAT"/>
    <property type="match status" value="1"/>
</dbReference>
<name>A0AAV7YNL4_9EUKA</name>
<reference evidence="7" key="1">
    <citation type="submission" date="2022-08" db="EMBL/GenBank/DDBJ databases">
        <title>Novel sulphate-reducing endosymbionts in the free-living metamonad Anaeramoeba.</title>
        <authorList>
            <person name="Jerlstrom-Hultqvist J."/>
            <person name="Cepicka I."/>
            <person name="Gallot-Lavallee L."/>
            <person name="Salas-Leiva D."/>
            <person name="Curtis B.A."/>
            <person name="Zahonova K."/>
            <person name="Pipaliya S."/>
            <person name="Dacks J."/>
            <person name="Roger A.J."/>
        </authorList>
    </citation>
    <scope>NUCLEOTIDE SEQUENCE</scope>
    <source>
        <strain evidence="7">Busselton2</strain>
    </source>
</reference>
<feature type="domain" description="Ras-GEF" evidence="5">
    <location>
        <begin position="870"/>
        <end position="1105"/>
    </location>
</feature>
<accession>A0AAV7YNL4</accession>
<dbReference type="CDD" id="cd00155">
    <property type="entry name" value="RasGEF"/>
    <property type="match status" value="1"/>
</dbReference>
<proteinExistence type="predicted"/>
<feature type="coiled-coil region" evidence="3">
    <location>
        <begin position="254"/>
        <end position="410"/>
    </location>
</feature>
<dbReference type="Proteomes" id="UP001146793">
    <property type="component" value="Unassembled WGS sequence"/>
</dbReference>
<evidence type="ECO:0000313" key="8">
    <source>
        <dbReference type="Proteomes" id="UP001146793"/>
    </source>
</evidence>
<dbReference type="Pfam" id="PF00618">
    <property type="entry name" value="RasGEF_N"/>
    <property type="match status" value="1"/>
</dbReference>
<feature type="coiled-coil region" evidence="3">
    <location>
        <begin position="472"/>
        <end position="601"/>
    </location>
</feature>
<evidence type="ECO:0000256" key="3">
    <source>
        <dbReference type="SAM" id="Coils"/>
    </source>
</evidence>
<feature type="coiled-coil region" evidence="3">
    <location>
        <begin position="142"/>
        <end position="197"/>
    </location>
</feature>
<evidence type="ECO:0000313" key="7">
    <source>
        <dbReference type="EMBL" id="KAJ3430354.1"/>
    </source>
</evidence>
<evidence type="ECO:0000259" key="6">
    <source>
        <dbReference type="PROSITE" id="PS50212"/>
    </source>
</evidence>
<dbReference type="SMART" id="SM00147">
    <property type="entry name" value="RasGEF"/>
    <property type="match status" value="1"/>
</dbReference>
<keyword evidence="3" id="KW-0175">Coiled coil</keyword>
<evidence type="ECO:0000256" key="1">
    <source>
        <dbReference type="ARBA" id="ARBA00022658"/>
    </source>
</evidence>
<dbReference type="Pfam" id="PF00617">
    <property type="entry name" value="RasGEF"/>
    <property type="match status" value="1"/>
</dbReference>
<dbReference type="PROSITE" id="PS50212">
    <property type="entry name" value="RASGEF_NTER"/>
    <property type="match status" value="1"/>
</dbReference>
<dbReference type="PANTHER" id="PTHR23113:SF99">
    <property type="entry name" value="RASGEF DOMAIN-CONTAINING PROTEIN"/>
    <property type="match status" value="1"/>
</dbReference>
<dbReference type="InterPro" id="IPR008937">
    <property type="entry name" value="Ras-like_GEF"/>
</dbReference>
<dbReference type="InterPro" id="IPR000651">
    <property type="entry name" value="Ras-like_Gua-exchang_fac_N"/>
</dbReference>
<feature type="region of interest" description="Disordered" evidence="4">
    <location>
        <begin position="718"/>
        <end position="753"/>
    </location>
</feature>
<organism evidence="7 8">
    <name type="scientific">Anaeramoeba flamelloides</name>
    <dbReference type="NCBI Taxonomy" id="1746091"/>
    <lineage>
        <taxon>Eukaryota</taxon>
        <taxon>Metamonada</taxon>
        <taxon>Anaeramoebidae</taxon>
        <taxon>Anaeramoeba</taxon>
    </lineage>
</organism>
<dbReference type="SUPFAM" id="SSF48366">
    <property type="entry name" value="Ras GEF"/>
    <property type="match status" value="1"/>
</dbReference>
<dbReference type="EMBL" id="JANTQA010000051">
    <property type="protein sequence ID" value="KAJ3430354.1"/>
    <property type="molecule type" value="Genomic_DNA"/>
</dbReference>
<protein>
    <submittedName>
        <fullName evidence="7">Guanine nucleotide exchange factor</fullName>
    </submittedName>
</protein>
<feature type="compositionally biased region" description="Low complexity" evidence="4">
    <location>
        <begin position="718"/>
        <end position="745"/>
    </location>
</feature>
<dbReference type="AlphaFoldDB" id="A0AAV7YNL4"/>
<dbReference type="InterPro" id="IPR023578">
    <property type="entry name" value="Ras_GEF_dom_sf"/>
</dbReference>
<dbReference type="PANTHER" id="PTHR23113">
    <property type="entry name" value="GUANINE NUCLEOTIDE EXCHANGE FACTOR"/>
    <property type="match status" value="1"/>
</dbReference>
<dbReference type="InterPro" id="IPR001895">
    <property type="entry name" value="RASGEF_cat_dom"/>
</dbReference>
<evidence type="ECO:0000259" key="5">
    <source>
        <dbReference type="PROSITE" id="PS50009"/>
    </source>
</evidence>
<comment type="caution">
    <text evidence="7">The sequence shown here is derived from an EMBL/GenBank/DDBJ whole genome shotgun (WGS) entry which is preliminary data.</text>
</comment>
<gene>
    <name evidence="7" type="ORF">M0812_23359</name>
</gene>
<dbReference type="Gene3D" id="1.10.840.10">
    <property type="entry name" value="Ras guanine-nucleotide exchange factors catalytic domain"/>
    <property type="match status" value="1"/>
</dbReference>
<sequence>MISLKQFSATELQQLATLLFQQNDRKNQKIQFLESELRDEKENNDLIKNRMRNNIETLVEKVSYLQTKYYKYESEKQKKIETKILEQFHEKVKQLHVEKQELTSKVRNCDVKIQKEQQLLHEEKTFQKELVKELKGQHLKKVHQFEKEKQGLVDQIDNLEGKQKETDSRLTILQNGNKQKNSEIDRLNKFIENLKTLNNSPDQTQQFFQHFQELNDKINELKQKKILPQEKIENPNNQPKNKYIFDNKIEKNNLLTNSKQLKKLKLENKDLKEQVLNISHNYMAANRNVRNLERKNKKNKKTTAKIKNANEELKKQNRNYRNQYLIQQVEIRVLKSENEDRKILENKLRMNNEIMDQLKTNLYQSNKKSQMYLVDIEKLKLQNKSLKSRIKELFEKLSNLNKMKKLTNKEIEELTQFRIKLSKIKKNNSNRQNTENHDIIILNKNTKKIIINNKLKRGNTDSIGINLFKNHGSNKRNEINENNNKKKNLQNKVNKKYKEKISKFEETAQLQKKKKKHKKKTDPYQFLQCVSPQEARKIRSEILEIKRKYDDLNIENRKLKLEFETEVMRSDQLQKQIYQLRENHQQEIQKLQERIKIVQNFNPVEIRDEIPSNKTLELIEHLLISQPLERKIDKRILKFADPNNLILDIKPEGIEIKSATLTKLLYLITNQRIKDKNYIKIFILTFPIFSNSKTIYNKLSEQFRHYLMNSQNDNDAFNNNDIEINHDNNNNNTNNNNNSNKNNNNNDDDDDKNVLKRNQKRQKRESIQTKILSIFYLWNELVFIDFEQNTELIKKLLSFVEIIDQSEFQSVKELGFALKQLIDSKLKNKKIKQENYSGLRQINSKTKPPIPNQLSDKELKLTNTLFIDLDEIELARQLTIIEMEMFQKISLREFLKKRWSKDKGKGAPNLIKFIDHFNNISSWFVKSVLHFEKLQLRVITIANLVNLGMQFLKLNNLNGVMEVVAALNHAAIMRMKNTWAKLGQEVLQNFEELSAITATEKNYLQFRKEIKKRIELKHPLIPYVGIYTKDLFAIEEGNKDWSKNSLINFIKMRFIGTVLLEICYLQKHPIQLTPVKKYKDFILKILAKDYNDQDFYLVSMKYEPRKN</sequence>
<evidence type="ECO:0000256" key="4">
    <source>
        <dbReference type="SAM" id="MobiDB-lite"/>
    </source>
</evidence>
<dbReference type="InterPro" id="IPR036964">
    <property type="entry name" value="RASGEF_cat_dom_sf"/>
</dbReference>
<dbReference type="GO" id="GO:0005085">
    <property type="term" value="F:guanyl-nucleotide exchange factor activity"/>
    <property type="evidence" value="ECO:0007669"/>
    <property type="project" value="UniProtKB-KW"/>
</dbReference>
<feature type="domain" description="N-terminal Ras-GEF" evidence="6">
    <location>
        <begin position="652"/>
        <end position="826"/>
    </location>
</feature>
<evidence type="ECO:0000256" key="2">
    <source>
        <dbReference type="PROSITE-ProRule" id="PRU00168"/>
    </source>
</evidence>
<keyword evidence="1 2" id="KW-0344">Guanine-nucleotide releasing factor</keyword>
<dbReference type="SMART" id="SM00229">
    <property type="entry name" value="RasGEFN"/>
    <property type="match status" value="1"/>
</dbReference>